<dbReference type="Proteomes" id="UP000001879">
    <property type="component" value="Plasmid pNMAG01"/>
</dbReference>
<dbReference type="Gene3D" id="3.40.640.10">
    <property type="entry name" value="Type I PLP-dependent aspartate aminotransferase-like (Major domain)"/>
    <property type="match status" value="1"/>
</dbReference>
<dbReference type="GeneID" id="8826619"/>
<geneLocation type="plasmid" evidence="9 11">
    <name>pNMAG01</name>
</geneLocation>
<proteinExistence type="inferred from homology"/>
<dbReference type="InterPro" id="IPR005814">
    <property type="entry name" value="Aminotrans_3"/>
</dbReference>
<dbReference type="Gene3D" id="3.90.1150.10">
    <property type="entry name" value="Aspartate Aminotransferase, domain 1"/>
    <property type="match status" value="1"/>
</dbReference>
<keyword evidence="5" id="KW-0413">Isomerase</keyword>
<evidence type="ECO:0000256" key="3">
    <source>
        <dbReference type="ARBA" id="ARBA00015416"/>
    </source>
</evidence>
<comment type="cofactor">
    <cofactor evidence="2">
        <name>pyridoxal 5'-phosphate</name>
        <dbReference type="ChEBI" id="CHEBI:597326"/>
    </cofactor>
</comment>
<sequence>MTTPAEETTLSDELEQSYVESTPRSRELAERARNVMPGGDTRSVTYFRPYPSYVESAHGAQLETVDGETLLDVLNNYTQSVLGHAPEPVVDDVCSRFRAGNGVAAPTEPAVALAEELVGRVPSVEQVRFCNSGTEATMNAIRAAMAWTENERICKITGGYHGTHDVVEVGVADDGREHTGIPRTAEQRVQTVSYNDTEQLKATFEAVGDELACLILEPILGVGGMIPATDEFLQTARDLTAETDTPLIFDEVMSFRLAPGGAQQRRGIEPDLTAFGKLIGGGLPVGAVGGRADLMAQFHPETGSVDHSGTFNANPATMAGGVATLRELDADAIETLNQQGADLRTRLQEIGDDADQPITITGEGSLFQIHFTDEPVRDLASSSAGNPASEQLFHEMRREGVFIAPRGMGNLSTPMTGSDLDQIATAFDRALESLGYSSHCKSLHT</sequence>
<evidence type="ECO:0000256" key="2">
    <source>
        <dbReference type="ARBA" id="ARBA00001933"/>
    </source>
</evidence>
<evidence type="ECO:0000256" key="7">
    <source>
        <dbReference type="RuleBase" id="RU003560"/>
    </source>
</evidence>
<dbReference type="AlphaFoldDB" id="D3T132"/>
<dbReference type="HOGENOM" id="CLU_016922_1_2_2"/>
<evidence type="ECO:0000256" key="6">
    <source>
        <dbReference type="ARBA" id="ARBA00031365"/>
    </source>
</evidence>
<comment type="similarity">
    <text evidence="7">Belongs to the class-III pyridoxal-phosphate-dependent aminotransferase family.</text>
</comment>
<dbReference type="GO" id="GO:0042286">
    <property type="term" value="F:glutamate-1-semialdehyde 2,1-aminomutase activity"/>
    <property type="evidence" value="ECO:0007669"/>
    <property type="project" value="UniProtKB-EC"/>
</dbReference>
<feature type="compositionally biased region" description="Basic and acidic residues" evidence="8">
    <location>
        <begin position="23"/>
        <end position="33"/>
    </location>
</feature>
<keyword evidence="9" id="KW-0614">Plasmid</keyword>
<dbReference type="InterPro" id="IPR015421">
    <property type="entry name" value="PyrdxlP-dep_Trfase_major"/>
</dbReference>
<keyword evidence="9" id="KW-0032">Aminotransferase</keyword>
<dbReference type="OrthoDB" id="6524at2157"/>
<evidence type="ECO:0000256" key="4">
    <source>
        <dbReference type="ARBA" id="ARBA00022898"/>
    </source>
</evidence>
<evidence type="ECO:0000256" key="1">
    <source>
        <dbReference type="ARBA" id="ARBA00001579"/>
    </source>
</evidence>
<reference evidence="9 11" key="2">
    <citation type="journal article" date="2012" name="BMC Genomics">
        <title>A comparative genomics perspective on the genetic content of the alkaliphilic haloarchaeon Natrialba magadii ATCC 43099T.</title>
        <authorList>
            <person name="Siddaramappa S."/>
            <person name="Challacombe J.F."/>
            <person name="Decastro R.E."/>
            <person name="Pfeiffer F."/>
            <person name="Sastre D.E."/>
            <person name="Gimenez M.I."/>
            <person name="Paggi R.A."/>
            <person name="Detter J.C."/>
            <person name="Davenport K.W."/>
            <person name="Goodwin L.A."/>
            <person name="Kyrpides N."/>
            <person name="Tapia R."/>
            <person name="Pitluck S."/>
            <person name="Lucas S."/>
            <person name="Woyke T."/>
            <person name="Maupin-Furlow J.A."/>
        </authorList>
    </citation>
    <scope>NUCLEOTIDE SEQUENCE [LARGE SCALE GENOMIC DNA]</scope>
    <source>
        <strain evidence="9">ATCC 43099</strain>
        <strain evidence="11">ATCC 43099 / DSM 3394 / CCM 3739 / CIP 104546 / IAM 13178 / JCM 8861 / NBRC 102185 / NCIMB 2190 / MS3</strain>
    </source>
</reference>
<dbReference type="RefSeq" id="WP_004214217.1">
    <property type="nucleotide sequence ID" value="NC_013923.1"/>
</dbReference>
<keyword evidence="11" id="KW-1185">Reference proteome</keyword>
<dbReference type="PANTHER" id="PTHR43713">
    <property type="entry name" value="GLUTAMATE-1-SEMIALDEHYDE 2,1-AMINOMUTASE"/>
    <property type="match status" value="1"/>
</dbReference>
<evidence type="ECO:0000313" key="9">
    <source>
        <dbReference type="EMBL" id="ADD07291.1"/>
    </source>
</evidence>
<dbReference type="InterPro" id="IPR015424">
    <property type="entry name" value="PyrdxlP-dep_Trfase"/>
</dbReference>
<reference evidence="11" key="1">
    <citation type="submission" date="2010-02" db="EMBL/GenBank/DDBJ databases">
        <title>Complete sequence of plasmid 1 of Natrialba magadii ATCC 43099.</title>
        <authorList>
            <consortium name="US DOE Joint Genome Institute"/>
            <person name="Lucas S."/>
            <person name="Copeland A."/>
            <person name="Lapidus A."/>
            <person name="Cheng J.-F."/>
            <person name="Bruce D."/>
            <person name="Goodwin L."/>
            <person name="Pitluck S."/>
            <person name="Davenport K."/>
            <person name="Saunders E."/>
            <person name="Detter J.C."/>
            <person name="Han C."/>
            <person name="Tapia R."/>
            <person name="Land M."/>
            <person name="Hauser L."/>
            <person name="Kyrpides N."/>
            <person name="Mikhailova N."/>
            <person name="De Castro R.E."/>
            <person name="Maupin-Furlow J.A."/>
            <person name="Woyke T."/>
        </authorList>
    </citation>
    <scope>NUCLEOTIDE SEQUENCE [LARGE SCALE GENOMIC DNA]</scope>
    <source>
        <strain evidence="11">ATCC 43099 / DSM 3394 / CCM 3739 / CIP 104546 / IAM 13178 / JCM 8861 / NBRC 102185 / NCIMB 2190 / MS3</strain>
        <plasmid evidence="11">pNMAG01</plasmid>
    </source>
</reference>
<organism evidence="9 11">
    <name type="scientific">Natrialba magadii (strain ATCC 43099 / DSM 3394 / CCM 3739 / CIP 104546 / IAM 13178 / JCM 8861 / NBRC 102185 / NCIMB 2190 / MS3)</name>
    <name type="common">Natronobacterium magadii</name>
    <dbReference type="NCBI Taxonomy" id="547559"/>
    <lineage>
        <taxon>Archaea</taxon>
        <taxon>Methanobacteriati</taxon>
        <taxon>Methanobacteriota</taxon>
        <taxon>Stenosarchaea group</taxon>
        <taxon>Halobacteria</taxon>
        <taxon>Halobacteriales</taxon>
        <taxon>Natrialbaceae</taxon>
        <taxon>Natrialba</taxon>
    </lineage>
</organism>
<accession>D3T132</accession>
<keyword evidence="4 7" id="KW-0663">Pyridoxal phosphate</keyword>
<dbReference type="SUPFAM" id="SSF53383">
    <property type="entry name" value="PLP-dependent transferases"/>
    <property type="match status" value="1"/>
</dbReference>
<dbReference type="CDD" id="cd00610">
    <property type="entry name" value="OAT_like"/>
    <property type="match status" value="1"/>
</dbReference>
<dbReference type="GO" id="GO:0030170">
    <property type="term" value="F:pyridoxal phosphate binding"/>
    <property type="evidence" value="ECO:0007669"/>
    <property type="project" value="InterPro"/>
</dbReference>
<dbReference type="InterPro" id="IPR015422">
    <property type="entry name" value="PyrdxlP-dep_Trfase_small"/>
</dbReference>
<comment type="catalytic activity">
    <reaction evidence="1">
        <text>(S)-4-amino-5-oxopentanoate = 5-aminolevulinate</text>
        <dbReference type="Rhea" id="RHEA:14265"/>
        <dbReference type="ChEBI" id="CHEBI:57501"/>
        <dbReference type="ChEBI" id="CHEBI:356416"/>
        <dbReference type="EC" id="5.4.3.8"/>
    </reaction>
</comment>
<keyword evidence="10" id="KW-0808">Transferase</keyword>
<dbReference type="PATRIC" id="fig|547559.17.peg.657"/>
<dbReference type="GO" id="GO:0008483">
    <property type="term" value="F:transaminase activity"/>
    <property type="evidence" value="ECO:0007669"/>
    <property type="project" value="UniProtKB-KW"/>
</dbReference>
<evidence type="ECO:0000313" key="11">
    <source>
        <dbReference type="Proteomes" id="UP000001879"/>
    </source>
</evidence>
<dbReference type="PANTHER" id="PTHR43713:SF3">
    <property type="entry name" value="GLUTAMATE-1-SEMIALDEHYDE 2,1-AMINOMUTASE 1, CHLOROPLASTIC-RELATED"/>
    <property type="match status" value="1"/>
</dbReference>
<evidence type="ECO:0000256" key="8">
    <source>
        <dbReference type="SAM" id="MobiDB-lite"/>
    </source>
</evidence>
<dbReference type="EMBL" id="CP001933">
    <property type="protein sequence ID" value="ADD07291.1"/>
    <property type="molecule type" value="Genomic_DNA"/>
</dbReference>
<evidence type="ECO:0000256" key="5">
    <source>
        <dbReference type="ARBA" id="ARBA00023235"/>
    </source>
</evidence>
<gene>
    <name evidence="9" type="ordered locus">Nmag_3749</name>
    <name evidence="10" type="ORF">C500_03444</name>
</gene>
<dbReference type="Pfam" id="PF00202">
    <property type="entry name" value="Aminotran_3"/>
    <property type="match status" value="1"/>
</dbReference>
<evidence type="ECO:0000313" key="12">
    <source>
        <dbReference type="Proteomes" id="UP000011543"/>
    </source>
</evidence>
<name>D3T132_NATMM</name>
<reference evidence="10 12" key="3">
    <citation type="journal article" date="2014" name="PLoS Genet.">
        <title>Phylogenetically driven sequencing of extremely halophilic archaea reveals strategies for static and dynamic osmo-response.</title>
        <authorList>
            <person name="Becker E.A."/>
            <person name="Seitzer P.M."/>
            <person name="Tritt A."/>
            <person name="Larsen D."/>
            <person name="Krusor M."/>
            <person name="Yao A.I."/>
            <person name="Wu D."/>
            <person name="Madern D."/>
            <person name="Eisen J.A."/>
            <person name="Darling A.E."/>
            <person name="Facciotti M.T."/>
        </authorList>
    </citation>
    <scope>NUCLEOTIDE SEQUENCE [LARGE SCALE GENOMIC DNA]</scope>
    <source>
        <strain evidence="12">ATCC 43099 / DSM 3394 / CCM 3739 / CIP 104546 / IAM 13178 / JCM 8861 / NBRC 102185 / NCIMB 2190 / MS3</strain>
        <strain evidence="10">MS-3</strain>
    </source>
</reference>
<protein>
    <recommendedName>
        <fullName evidence="3">Glutamate-1-semialdehyde 2,1-aminomutase</fullName>
    </recommendedName>
    <alternativeName>
        <fullName evidence="6">Glutamate-1-semialdehyde aminotransferase</fullName>
    </alternativeName>
</protein>
<dbReference type="EMBL" id="AOHS01000012">
    <property type="protein sequence ID" value="ELY32719.1"/>
    <property type="molecule type" value="Genomic_DNA"/>
</dbReference>
<dbReference type="KEGG" id="nmg:Nmag_3749"/>
<feature type="region of interest" description="Disordered" evidence="8">
    <location>
        <begin position="1"/>
        <end position="40"/>
    </location>
</feature>
<dbReference type="Proteomes" id="UP000011543">
    <property type="component" value="Unassembled WGS sequence"/>
</dbReference>
<reference evidence="9" key="4">
    <citation type="submission" date="2016-09" db="EMBL/GenBank/DDBJ databases">
        <authorList>
            <person name="Pfeiffer F."/>
        </authorList>
    </citation>
    <scope>NUCLEOTIDE SEQUENCE</scope>
    <source>
        <strain evidence="9">ATCC 43099</strain>
        <plasmid evidence="9">pNMAG01</plasmid>
    </source>
</reference>
<evidence type="ECO:0000313" key="10">
    <source>
        <dbReference type="EMBL" id="ELY32719.1"/>
    </source>
</evidence>